<dbReference type="Pfam" id="PF02036">
    <property type="entry name" value="SCP2"/>
    <property type="match status" value="1"/>
</dbReference>
<organism evidence="2 3">
    <name type="scientific">Wallemia hederae</name>
    <dbReference type="NCBI Taxonomy" id="1540922"/>
    <lineage>
        <taxon>Eukaryota</taxon>
        <taxon>Fungi</taxon>
        <taxon>Dikarya</taxon>
        <taxon>Basidiomycota</taxon>
        <taxon>Wallemiomycotina</taxon>
        <taxon>Wallemiomycetes</taxon>
        <taxon>Wallemiales</taxon>
        <taxon>Wallemiaceae</taxon>
        <taxon>Wallemia</taxon>
    </lineage>
</organism>
<proteinExistence type="predicted"/>
<dbReference type="InterPro" id="IPR036527">
    <property type="entry name" value="SCP2_sterol-bd_dom_sf"/>
</dbReference>
<evidence type="ECO:0000313" key="2">
    <source>
        <dbReference type="EMBL" id="TIA87414.1"/>
    </source>
</evidence>
<dbReference type="PANTHER" id="PTHR10094">
    <property type="entry name" value="STEROL CARRIER PROTEIN 2 SCP-2 FAMILY PROTEIN"/>
    <property type="match status" value="1"/>
</dbReference>
<evidence type="ECO:0000259" key="1">
    <source>
        <dbReference type="Pfam" id="PF02036"/>
    </source>
</evidence>
<comment type="caution">
    <text evidence="2">The sequence shown here is derived from an EMBL/GenBank/DDBJ whole genome shotgun (WGS) entry which is preliminary data.</text>
</comment>
<feature type="domain" description="SCP2" evidence="1">
    <location>
        <begin position="35"/>
        <end position="130"/>
    </location>
</feature>
<dbReference type="Proteomes" id="UP000310189">
    <property type="component" value="Unassembled WGS sequence"/>
</dbReference>
<dbReference type="AlphaFoldDB" id="A0A4T0FJ68"/>
<evidence type="ECO:0000313" key="3">
    <source>
        <dbReference type="Proteomes" id="UP000310189"/>
    </source>
</evidence>
<protein>
    <recommendedName>
        <fullName evidence="1">SCP2 domain-containing protein</fullName>
    </recommendedName>
</protein>
<keyword evidence="3" id="KW-1185">Reference proteome</keyword>
<dbReference type="PANTHER" id="PTHR10094:SF28">
    <property type="entry name" value="SCP2 DOMAIN-CONTAINING PROTEIN"/>
    <property type="match status" value="1"/>
</dbReference>
<dbReference type="OrthoDB" id="10265837at2759"/>
<name>A0A4T0FJ68_9BASI</name>
<dbReference type="Gene3D" id="3.30.1050.10">
    <property type="entry name" value="SCP2 sterol-binding domain"/>
    <property type="match status" value="1"/>
</dbReference>
<dbReference type="EMBL" id="SPNW01000056">
    <property type="protein sequence ID" value="TIA87414.1"/>
    <property type="molecule type" value="Genomic_DNA"/>
</dbReference>
<accession>A0A4T0FJ68</accession>
<dbReference type="GO" id="GO:0005829">
    <property type="term" value="C:cytosol"/>
    <property type="evidence" value="ECO:0007669"/>
    <property type="project" value="TreeGrafter"/>
</dbReference>
<gene>
    <name evidence="2" type="ORF">E3P99_03186</name>
</gene>
<dbReference type="InterPro" id="IPR003033">
    <property type="entry name" value="SCP2_sterol-bd_dom"/>
</dbReference>
<sequence length="136" mass="14697">MSGRDSNDKAALILRFDIIKSSVFLAKLAENLSKAPESDIKAQIKKTNALFELHIKDGGKEAVWTIDLKDKGQVHQGAPKAKADAVLTLDEETFNGLSGGKLNGQKAFMTGKLKVKGNMMLATKLDGILKQNSSKL</sequence>
<dbReference type="SUPFAM" id="SSF55718">
    <property type="entry name" value="SCP-like"/>
    <property type="match status" value="1"/>
</dbReference>
<reference evidence="2 3" key="1">
    <citation type="submission" date="2019-03" db="EMBL/GenBank/DDBJ databases">
        <title>Sequencing 23 genomes of Wallemia ichthyophaga.</title>
        <authorList>
            <person name="Gostincar C."/>
        </authorList>
    </citation>
    <scope>NUCLEOTIDE SEQUENCE [LARGE SCALE GENOMIC DNA]</scope>
    <source>
        <strain evidence="2 3">EXF-5753</strain>
    </source>
</reference>